<sequence length="164" mass="18778">MAKTQGGAANHQGSVLERTVVPAFEAHDFEIVSYRDWLKQPKVYGTELLLKHVPYTNIYGAQGYTEFLAKSERLALNARIECKWQQSRGSVDEKFPYLYLNCMEAMPETDIIIIAGGGGMRPGALPWLKEAVRQKRYRLPDAPEKNVQVFSIDEFLRWANRTLR</sequence>
<reference evidence="2 3" key="2">
    <citation type="submission" date="2018-06" db="EMBL/GenBank/DDBJ databases">
        <title>Metagenomic assembly of (sub)arctic Cyanobacteria and their associated microbiome from non-axenic cultures.</title>
        <authorList>
            <person name="Baurain D."/>
        </authorList>
    </citation>
    <scope>NUCLEOTIDE SEQUENCE [LARGE SCALE GENOMIC DNA]</scope>
    <source>
        <strain evidence="2">ULC129bin1</strain>
    </source>
</reference>
<dbReference type="AlphaFoldDB" id="A0A2W4TQM3"/>
<dbReference type="GO" id="GO:0016301">
    <property type="term" value="F:kinase activity"/>
    <property type="evidence" value="ECO:0007669"/>
    <property type="project" value="UniProtKB-KW"/>
</dbReference>
<evidence type="ECO:0000313" key="2">
    <source>
        <dbReference type="EMBL" id="PZO09944.1"/>
    </source>
</evidence>
<accession>A0A2W4TQM3</accession>
<evidence type="ECO:0000313" key="3">
    <source>
        <dbReference type="Proteomes" id="UP000249354"/>
    </source>
</evidence>
<comment type="caution">
    <text evidence="2">The sequence shown here is derived from an EMBL/GenBank/DDBJ whole genome shotgun (WGS) entry which is preliminary data.</text>
</comment>
<protein>
    <submittedName>
        <fullName evidence="2">4-diphosphocytidyl-2C-methyl-D-erythritol kinase</fullName>
    </submittedName>
</protein>
<gene>
    <name evidence="2" type="ORF">DCF25_21180</name>
</gene>
<reference evidence="3" key="1">
    <citation type="submission" date="2018-04" db="EMBL/GenBank/DDBJ databases">
        <authorList>
            <person name="Cornet L."/>
        </authorList>
    </citation>
    <scope>NUCLEOTIDE SEQUENCE [LARGE SCALE GENOMIC DNA]</scope>
</reference>
<evidence type="ECO:0000259" key="1">
    <source>
        <dbReference type="Pfam" id="PF20472"/>
    </source>
</evidence>
<feature type="domain" description="PD-(D/E)XK nuclease" evidence="1">
    <location>
        <begin position="9"/>
        <end position="162"/>
    </location>
</feature>
<dbReference type="InterPro" id="IPR046821">
    <property type="entry name" value="PDDEXK_11"/>
</dbReference>
<keyword evidence="2" id="KW-0418">Kinase</keyword>
<keyword evidence="2" id="KW-0808">Transferase</keyword>
<organism evidence="2 3">
    <name type="scientific">Leptolyngbya foveolarum</name>
    <dbReference type="NCBI Taxonomy" id="47253"/>
    <lineage>
        <taxon>Bacteria</taxon>
        <taxon>Bacillati</taxon>
        <taxon>Cyanobacteriota</taxon>
        <taxon>Cyanophyceae</taxon>
        <taxon>Leptolyngbyales</taxon>
        <taxon>Leptolyngbyaceae</taxon>
        <taxon>Leptolyngbya group</taxon>
        <taxon>Leptolyngbya</taxon>
    </lineage>
</organism>
<dbReference type="Pfam" id="PF20472">
    <property type="entry name" value="PDDEXK_11"/>
    <property type="match status" value="1"/>
</dbReference>
<dbReference type="Proteomes" id="UP000249354">
    <property type="component" value="Unassembled WGS sequence"/>
</dbReference>
<dbReference type="EMBL" id="QBMC01000235">
    <property type="protein sequence ID" value="PZO09944.1"/>
    <property type="molecule type" value="Genomic_DNA"/>
</dbReference>
<proteinExistence type="predicted"/>
<name>A0A2W4TQM3_9CYAN</name>